<gene>
    <name evidence="1" type="ORF">BV22DRAFT_988854</name>
</gene>
<feature type="non-terminal residue" evidence="1">
    <location>
        <position position="81"/>
    </location>
</feature>
<dbReference type="EMBL" id="MU266628">
    <property type="protein sequence ID" value="KAH7919811.1"/>
    <property type="molecule type" value="Genomic_DNA"/>
</dbReference>
<organism evidence="1 2">
    <name type="scientific">Leucogyrophana mollusca</name>
    <dbReference type="NCBI Taxonomy" id="85980"/>
    <lineage>
        <taxon>Eukaryota</taxon>
        <taxon>Fungi</taxon>
        <taxon>Dikarya</taxon>
        <taxon>Basidiomycota</taxon>
        <taxon>Agaricomycotina</taxon>
        <taxon>Agaricomycetes</taxon>
        <taxon>Agaricomycetidae</taxon>
        <taxon>Boletales</taxon>
        <taxon>Boletales incertae sedis</taxon>
        <taxon>Leucogyrophana</taxon>
    </lineage>
</organism>
<dbReference type="Proteomes" id="UP000790709">
    <property type="component" value="Unassembled WGS sequence"/>
</dbReference>
<name>A0ACB8B2A8_9AGAM</name>
<feature type="non-terminal residue" evidence="1">
    <location>
        <position position="1"/>
    </location>
</feature>
<reference evidence="1" key="1">
    <citation type="journal article" date="2021" name="New Phytol.">
        <title>Evolutionary innovations through gain and loss of genes in the ectomycorrhizal Boletales.</title>
        <authorList>
            <person name="Wu G."/>
            <person name="Miyauchi S."/>
            <person name="Morin E."/>
            <person name="Kuo A."/>
            <person name="Drula E."/>
            <person name="Varga T."/>
            <person name="Kohler A."/>
            <person name="Feng B."/>
            <person name="Cao Y."/>
            <person name="Lipzen A."/>
            <person name="Daum C."/>
            <person name="Hundley H."/>
            <person name="Pangilinan J."/>
            <person name="Johnson J."/>
            <person name="Barry K."/>
            <person name="LaButti K."/>
            <person name="Ng V."/>
            <person name="Ahrendt S."/>
            <person name="Min B."/>
            <person name="Choi I.G."/>
            <person name="Park H."/>
            <person name="Plett J.M."/>
            <person name="Magnuson J."/>
            <person name="Spatafora J.W."/>
            <person name="Nagy L.G."/>
            <person name="Henrissat B."/>
            <person name="Grigoriev I.V."/>
            <person name="Yang Z.L."/>
            <person name="Xu J."/>
            <person name="Martin F.M."/>
        </authorList>
    </citation>
    <scope>NUCLEOTIDE SEQUENCE</scope>
    <source>
        <strain evidence="1">KUC20120723A-06</strain>
    </source>
</reference>
<protein>
    <submittedName>
        <fullName evidence="1">Uncharacterized protein</fullName>
    </submittedName>
</protein>
<sequence length="81" mass="9029">DVAVHAAYVAQQRTDANAHGVEHALKRKATFDRKVLFSKAGEVIFSPGQLVQVYANELDSTFKTARKILPRWSAPHRIATK</sequence>
<accession>A0ACB8B2A8</accession>
<evidence type="ECO:0000313" key="2">
    <source>
        <dbReference type="Proteomes" id="UP000790709"/>
    </source>
</evidence>
<keyword evidence="2" id="KW-1185">Reference proteome</keyword>
<proteinExistence type="predicted"/>
<evidence type="ECO:0000313" key="1">
    <source>
        <dbReference type="EMBL" id="KAH7919811.1"/>
    </source>
</evidence>
<comment type="caution">
    <text evidence="1">The sequence shown here is derived from an EMBL/GenBank/DDBJ whole genome shotgun (WGS) entry which is preliminary data.</text>
</comment>